<dbReference type="Proteomes" id="UP000288805">
    <property type="component" value="Unassembled WGS sequence"/>
</dbReference>
<accession>A0A438F516</accession>
<dbReference type="PANTHER" id="PTHR35771">
    <property type="entry name" value="TRANSMEMBRANE PROTEIN-RELATED"/>
    <property type="match status" value="1"/>
</dbReference>
<evidence type="ECO:0000313" key="3">
    <source>
        <dbReference type="Proteomes" id="UP000288805"/>
    </source>
</evidence>
<sequence length="156" mass="17273">MANLDPTAHHVPHHRFFSTVVASLLLNSPMTPPPPRHQSAYSPPLGPTSTSHFSIPPPGPSPAHIIPRNLVKQWQAGGSQSRRGERATSTSRRIARGEDILEREASCDKDVTHISLSETSHHPCHYIRLARQVFLKCLGLDSTSDDSPNPERRRDT</sequence>
<feature type="compositionally biased region" description="Polar residues" evidence="1">
    <location>
        <begin position="76"/>
        <end position="92"/>
    </location>
</feature>
<organism evidence="2 3">
    <name type="scientific">Vitis vinifera</name>
    <name type="common">Grape</name>
    <dbReference type="NCBI Taxonomy" id="29760"/>
    <lineage>
        <taxon>Eukaryota</taxon>
        <taxon>Viridiplantae</taxon>
        <taxon>Streptophyta</taxon>
        <taxon>Embryophyta</taxon>
        <taxon>Tracheophyta</taxon>
        <taxon>Spermatophyta</taxon>
        <taxon>Magnoliopsida</taxon>
        <taxon>eudicotyledons</taxon>
        <taxon>Gunneridae</taxon>
        <taxon>Pentapetalae</taxon>
        <taxon>rosids</taxon>
        <taxon>Vitales</taxon>
        <taxon>Vitaceae</taxon>
        <taxon>Viteae</taxon>
        <taxon>Vitis</taxon>
    </lineage>
</organism>
<dbReference type="EMBL" id="QGNW01001119">
    <property type="protein sequence ID" value="RVW55117.1"/>
    <property type="molecule type" value="Genomic_DNA"/>
</dbReference>
<name>A0A438F516_VITVI</name>
<dbReference type="AlphaFoldDB" id="A0A438F516"/>
<feature type="region of interest" description="Disordered" evidence="1">
    <location>
        <begin position="28"/>
        <end position="97"/>
    </location>
</feature>
<evidence type="ECO:0000313" key="2">
    <source>
        <dbReference type="EMBL" id="RVW55117.1"/>
    </source>
</evidence>
<comment type="caution">
    <text evidence="2">The sequence shown here is derived from an EMBL/GenBank/DDBJ whole genome shotgun (WGS) entry which is preliminary data.</text>
</comment>
<proteinExistence type="predicted"/>
<evidence type="ECO:0000256" key="1">
    <source>
        <dbReference type="SAM" id="MobiDB-lite"/>
    </source>
</evidence>
<dbReference type="PANTHER" id="PTHR35771:SF3">
    <property type="entry name" value="TRANSMEMBRANE PROTEIN"/>
    <property type="match status" value="1"/>
</dbReference>
<protein>
    <submittedName>
        <fullName evidence="2">Uncharacterized protein</fullName>
    </submittedName>
</protein>
<gene>
    <name evidence="2" type="ORF">CK203_066974</name>
</gene>
<reference evidence="2 3" key="1">
    <citation type="journal article" date="2018" name="PLoS Genet.">
        <title>Population sequencing reveals clonal diversity and ancestral inbreeding in the grapevine cultivar Chardonnay.</title>
        <authorList>
            <person name="Roach M.J."/>
            <person name="Johnson D.L."/>
            <person name="Bohlmann J."/>
            <person name="van Vuuren H.J."/>
            <person name="Jones S.J."/>
            <person name="Pretorius I.S."/>
            <person name="Schmidt S.A."/>
            <person name="Borneman A.R."/>
        </authorList>
    </citation>
    <scope>NUCLEOTIDE SEQUENCE [LARGE SCALE GENOMIC DNA]</scope>
    <source>
        <strain evidence="3">cv. Chardonnay</strain>
        <tissue evidence="2">Leaf</tissue>
    </source>
</reference>